<name>A0A4Q0TA83_9BACT</name>
<evidence type="ECO:0000256" key="2">
    <source>
        <dbReference type="ARBA" id="ARBA00005979"/>
    </source>
</evidence>
<dbReference type="CDD" id="cd02933">
    <property type="entry name" value="OYE_like_FMN"/>
    <property type="match status" value="1"/>
</dbReference>
<keyword evidence="3" id="KW-0560">Oxidoreductase</keyword>
<comment type="caution">
    <text evidence="5">The sequence shown here is derived from an EMBL/GenBank/DDBJ whole genome shotgun (WGS) entry which is preliminary data.</text>
</comment>
<evidence type="ECO:0000313" key="5">
    <source>
        <dbReference type="EMBL" id="RXH58676.1"/>
    </source>
</evidence>
<dbReference type="Proteomes" id="UP000289437">
    <property type="component" value="Unassembled WGS sequence"/>
</dbReference>
<evidence type="ECO:0000256" key="3">
    <source>
        <dbReference type="ARBA" id="ARBA00023002"/>
    </source>
</evidence>
<dbReference type="GO" id="GO:0005829">
    <property type="term" value="C:cytosol"/>
    <property type="evidence" value="ECO:0007669"/>
    <property type="project" value="UniProtKB-ARBA"/>
</dbReference>
<dbReference type="SUPFAM" id="SSF51395">
    <property type="entry name" value="FMN-linked oxidoreductases"/>
    <property type="match status" value="1"/>
</dbReference>
<dbReference type="PANTHER" id="PTHR22893:SF98">
    <property type="entry name" value="OXIDOREDUCTASE"/>
    <property type="match status" value="1"/>
</dbReference>
<evidence type="ECO:0000313" key="6">
    <source>
        <dbReference type="Proteomes" id="UP000289437"/>
    </source>
</evidence>
<dbReference type="FunFam" id="3.20.20.70:FF:000059">
    <property type="entry name" value="N-ethylmaleimide reductase, FMN-linked"/>
    <property type="match status" value="1"/>
</dbReference>
<dbReference type="AlphaFoldDB" id="A0A4Q0TA83"/>
<dbReference type="Pfam" id="PF00724">
    <property type="entry name" value="Oxidored_FMN"/>
    <property type="match status" value="1"/>
</dbReference>
<proteinExistence type="inferred from homology"/>
<dbReference type="InterPro" id="IPR045247">
    <property type="entry name" value="Oye-like"/>
</dbReference>
<keyword evidence="6" id="KW-1185">Reference proteome</keyword>
<dbReference type="RefSeq" id="WP_128912631.1">
    <property type="nucleotide sequence ID" value="NZ_RDSM01000001.1"/>
</dbReference>
<evidence type="ECO:0000259" key="4">
    <source>
        <dbReference type="Pfam" id="PF00724"/>
    </source>
</evidence>
<feature type="domain" description="NADH:flavin oxidoreductase/NADH oxidase N-terminal" evidence="4">
    <location>
        <begin position="4"/>
        <end position="328"/>
    </location>
</feature>
<dbReference type="InterPro" id="IPR001155">
    <property type="entry name" value="OxRdtase_FMN_N"/>
</dbReference>
<dbReference type="GO" id="GO:0016628">
    <property type="term" value="F:oxidoreductase activity, acting on the CH-CH group of donors, NAD or NADP as acceptor"/>
    <property type="evidence" value="ECO:0007669"/>
    <property type="project" value="UniProtKB-ARBA"/>
</dbReference>
<protein>
    <submittedName>
        <fullName evidence="5">N-ethylmaleimide reductase</fullName>
    </submittedName>
</protein>
<dbReference type="OrthoDB" id="9772736at2"/>
<dbReference type="PANTHER" id="PTHR22893">
    <property type="entry name" value="NADH OXIDOREDUCTASE-RELATED"/>
    <property type="match status" value="1"/>
</dbReference>
<dbReference type="GO" id="GO:0010181">
    <property type="term" value="F:FMN binding"/>
    <property type="evidence" value="ECO:0007669"/>
    <property type="project" value="InterPro"/>
</dbReference>
<sequence>MAGLLDPIQVGDLSLPNRIWMAPLTRLRGTVDHLPTPVMIEYYRQRASAGLIISEGTPVSPMGVGYPQVPGIWSAEQVAGWKPVTQAVHEEGGKIFAQIWHVGRISAPVYLNGRSPVSSVAVAAKGTVNILRPETPFPVPHALTVPEIAEVIEEFRRGAQNAQDAGFDGVEIHGANGYLIDQFTQDGPNTRTDEYGGSIENRGRFMLEVLDAVTSVWGPGRVGMHLAPRGDSHSAGDSNPAATFEYVAREMGKRKIAFIAAREYAGPDSLGPKLKEAFGGVFVANEKFTKAAGDEVIVQGKADAVLYGKLFISNPDLPERFATGAPLNAPIPQTFYTHGPEGYIDYPALSTEAATV</sequence>
<comment type="cofactor">
    <cofactor evidence="1">
        <name>FMN</name>
        <dbReference type="ChEBI" id="CHEBI:58210"/>
    </cofactor>
</comment>
<organism evidence="5 6">
    <name type="scientific">Granulicella sibirica</name>
    <dbReference type="NCBI Taxonomy" id="2479048"/>
    <lineage>
        <taxon>Bacteria</taxon>
        <taxon>Pseudomonadati</taxon>
        <taxon>Acidobacteriota</taxon>
        <taxon>Terriglobia</taxon>
        <taxon>Terriglobales</taxon>
        <taxon>Acidobacteriaceae</taxon>
        <taxon>Granulicella</taxon>
    </lineage>
</organism>
<comment type="similarity">
    <text evidence="2">Belongs to the NADH:flavin oxidoreductase/NADH oxidase family.</text>
</comment>
<evidence type="ECO:0000256" key="1">
    <source>
        <dbReference type="ARBA" id="ARBA00001917"/>
    </source>
</evidence>
<reference evidence="6" key="2">
    <citation type="submission" date="2019-02" db="EMBL/GenBank/DDBJ databases">
        <title>Granulicella sibirica sp. nov., a psychrotolerant acidobacterium isolated from an organic soil layer in forested tundra, West Siberia.</title>
        <authorList>
            <person name="Oshkin I.Y."/>
            <person name="Kulichevskaya I.S."/>
            <person name="Rijpstra W.I.C."/>
            <person name="Sinninghe Damste J.S."/>
            <person name="Rakitin A.L."/>
            <person name="Ravin N.V."/>
            <person name="Dedysh S.N."/>
        </authorList>
    </citation>
    <scope>NUCLEOTIDE SEQUENCE [LARGE SCALE GENOMIC DNA]</scope>
    <source>
        <strain evidence="6">AF10</strain>
    </source>
</reference>
<dbReference type="Gene3D" id="3.20.20.70">
    <property type="entry name" value="Aldolase class I"/>
    <property type="match status" value="1"/>
</dbReference>
<reference evidence="5 6" key="1">
    <citation type="submission" date="2018-11" db="EMBL/GenBank/DDBJ databases">
        <authorList>
            <person name="Mardanov A.V."/>
            <person name="Ravin N.V."/>
            <person name="Dedysh S.N."/>
        </authorList>
    </citation>
    <scope>NUCLEOTIDE SEQUENCE [LARGE SCALE GENOMIC DNA]</scope>
    <source>
        <strain evidence="5 6">AF10</strain>
    </source>
</reference>
<gene>
    <name evidence="5" type="ORF">GRAN_1986</name>
</gene>
<accession>A0A4Q0TA83</accession>
<dbReference type="EMBL" id="RDSM01000001">
    <property type="protein sequence ID" value="RXH58676.1"/>
    <property type="molecule type" value="Genomic_DNA"/>
</dbReference>
<dbReference type="InterPro" id="IPR013785">
    <property type="entry name" value="Aldolase_TIM"/>
</dbReference>